<comment type="similarity">
    <text evidence="1 2">Belongs to the UPF0102 family.</text>
</comment>
<evidence type="ECO:0000256" key="1">
    <source>
        <dbReference type="ARBA" id="ARBA00006738"/>
    </source>
</evidence>
<dbReference type="SUPFAM" id="SSF52980">
    <property type="entry name" value="Restriction endonuclease-like"/>
    <property type="match status" value="1"/>
</dbReference>
<sequence length="133" mass="15163">MKSFENNQNNPKNIGFLGENIAGRFLESRGYHILARNYQKPWGEIDLIAKKDGVIVFCEVKTNSKKFSGPSAGGFNPEVRVNPTKARHIIRTADLLMKSRFKEEKGEWRVDVIAVTLDIFSRKAEVKHFKNAI</sequence>
<reference evidence="3 4" key="1">
    <citation type="journal article" date="2016" name="Nat. Commun.">
        <title>Thousands of microbial genomes shed light on interconnected biogeochemical processes in an aquifer system.</title>
        <authorList>
            <person name="Anantharaman K."/>
            <person name="Brown C.T."/>
            <person name="Hug L.A."/>
            <person name="Sharon I."/>
            <person name="Castelle C.J."/>
            <person name="Probst A.J."/>
            <person name="Thomas B.C."/>
            <person name="Singh A."/>
            <person name="Wilkins M.J."/>
            <person name="Karaoz U."/>
            <person name="Brodie E.L."/>
            <person name="Williams K.H."/>
            <person name="Hubbard S.S."/>
            <person name="Banfield J.F."/>
        </authorList>
    </citation>
    <scope>NUCLEOTIDE SEQUENCE [LARGE SCALE GENOMIC DNA]</scope>
</reference>
<dbReference type="InterPro" id="IPR003509">
    <property type="entry name" value="UPF0102_YraN-like"/>
</dbReference>
<dbReference type="Proteomes" id="UP000178197">
    <property type="component" value="Unassembled WGS sequence"/>
</dbReference>
<dbReference type="Pfam" id="PF02021">
    <property type="entry name" value="UPF0102"/>
    <property type="match status" value="1"/>
</dbReference>
<name>A0A1F8FJG3_9BACT</name>
<evidence type="ECO:0000313" key="3">
    <source>
        <dbReference type="EMBL" id="OGN12728.1"/>
    </source>
</evidence>
<dbReference type="HAMAP" id="MF_00048">
    <property type="entry name" value="UPF0102"/>
    <property type="match status" value="1"/>
</dbReference>
<dbReference type="CDD" id="cd20736">
    <property type="entry name" value="PoNe_Nuclease"/>
    <property type="match status" value="1"/>
</dbReference>
<dbReference type="GO" id="GO:0003676">
    <property type="term" value="F:nucleic acid binding"/>
    <property type="evidence" value="ECO:0007669"/>
    <property type="project" value="InterPro"/>
</dbReference>
<dbReference type="AlphaFoldDB" id="A0A1F8FJG3"/>
<organism evidence="3 4">
    <name type="scientific">Candidatus Yanofskybacteria bacterium RIFCSPHIGHO2_02_FULL_43_15c</name>
    <dbReference type="NCBI Taxonomy" id="1802679"/>
    <lineage>
        <taxon>Bacteria</taxon>
        <taxon>Candidatus Yanofskyibacteriota</taxon>
    </lineage>
</organism>
<evidence type="ECO:0000256" key="2">
    <source>
        <dbReference type="HAMAP-Rule" id="MF_00048"/>
    </source>
</evidence>
<dbReference type="EMBL" id="MGJT01000015">
    <property type="protein sequence ID" value="OGN12728.1"/>
    <property type="molecule type" value="Genomic_DNA"/>
</dbReference>
<dbReference type="InterPro" id="IPR011856">
    <property type="entry name" value="tRNA_endonuc-like_dom_sf"/>
</dbReference>
<gene>
    <name evidence="3" type="ORF">A3C71_01580</name>
</gene>
<dbReference type="Gene3D" id="3.40.1350.10">
    <property type="match status" value="1"/>
</dbReference>
<comment type="caution">
    <text evidence="3">The sequence shown here is derived from an EMBL/GenBank/DDBJ whole genome shotgun (WGS) entry which is preliminary data.</text>
</comment>
<protein>
    <recommendedName>
        <fullName evidence="2">UPF0102 protein A3C71_01580</fullName>
    </recommendedName>
</protein>
<evidence type="ECO:0000313" key="4">
    <source>
        <dbReference type="Proteomes" id="UP000178197"/>
    </source>
</evidence>
<dbReference type="InterPro" id="IPR011335">
    <property type="entry name" value="Restrct_endonuc-II-like"/>
</dbReference>
<proteinExistence type="inferred from homology"/>
<accession>A0A1F8FJG3</accession>
<dbReference type="PANTHER" id="PTHR34039">
    <property type="entry name" value="UPF0102 PROTEIN YRAN"/>
    <property type="match status" value="1"/>
</dbReference>
<dbReference type="PANTHER" id="PTHR34039:SF1">
    <property type="entry name" value="UPF0102 PROTEIN YRAN"/>
    <property type="match status" value="1"/>
</dbReference>